<reference evidence="8 9" key="1">
    <citation type="journal article" date="2024" name="G3 (Bethesda)">
        <title>Genome assembly of Hibiscus sabdariffa L. provides insights into metabolisms of medicinal natural products.</title>
        <authorList>
            <person name="Kim T."/>
        </authorList>
    </citation>
    <scope>NUCLEOTIDE SEQUENCE [LARGE SCALE GENOMIC DNA]</scope>
    <source>
        <strain evidence="8">TK-2024</strain>
        <tissue evidence="8">Old leaves</tissue>
    </source>
</reference>
<dbReference type="PRINTS" id="PR00404">
    <property type="entry name" value="MADSDOMAIN"/>
</dbReference>
<dbReference type="Gene3D" id="3.40.1810.10">
    <property type="entry name" value="Transcription factor, MADS-box"/>
    <property type="match status" value="1"/>
</dbReference>
<protein>
    <recommendedName>
        <fullName evidence="7">MADS-box domain-containing protein</fullName>
    </recommendedName>
</protein>
<evidence type="ECO:0000256" key="3">
    <source>
        <dbReference type="ARBA" id="ARBA00023125"/>
    </source>
</evidence>
<sequence>MTRKKIKLAYITNDAARNATYKKRKKGLVKKLSELTTLCGVEACVVLNPSGSDSQPEAWPSDATARSLFSEYKTLPVKRMVNQESFLEQSVSKATERLKKLREENRRKELTKVMLQNLGGKGLHNVKNEDLDELEWLVDENLKDIDKRIHALDKAYVSGGKQED</sequence>
<evidence type="ECO:0000256" key="6">
    <source>
        <dbReference type="SAM" id="Coils"/>
    </source>
</evidence>
<dbReference type="PANTHER" id="PTHR11945:SF387">
    <property type="entry name" value="AGAMOUS-LIKE MADS-BOX PROTEIN AGL80"/>
    <property type="match status" value="1"/>
</dbReference>
<keyword evidence="4" id="KW-0804">Transcription</keyword>
<evidence type="ECO:0000256" key="2">
    <source>
        <dbReference type="ARBA" id="ARBA00023015"/>
    </source>
</evidence>
<dbReference type="InterPro" id="IPR002100">
    <property type="entry name" value="TF_MADSbox"/>
</dbReference>
<name>A0ABR2B3R0_9ROSI</name>
<dbReference type="EMBL" id="JBBPBM010000203">
    <property type="protein sequence ID" value="KAK8500862.1"/>
    <property type="molecule type" value="Genomic_DNA"/>
</dbReference>
<dbReference type="PANTHER" id="PTHR11945">
    <property type="entry name" value="MADS BOX PROTEIN"/>
    <property type="match status" value="1"/>
</dbReference>
<evidence type="ECO:0000256" key="4">
    <source>
        <dbReference type="ARBA" id="ARBA00023163"/>
    </source>
</evidence>
<organism evidence="8 9">
    <name type="scientific">Hibiscus sabdariffa</name>
    <name type="common">roselle</name>
    <dbReference type="NCBI Taxonomy" id="183260"/>
    <lineage>
        <taxon>Eukaryota</taxon>
        <taxon>Viridiplantae</taxon>
        <taxon>Streptophyta</taxon>
        <taxon>Embryophyta</taxon>
        <taxon>Tracheophyta</taxon>
        <taxon>Spermatophyta</taxon>
        <taxon>Magnoliopsida</taxon>
        <taxon>eudicotyledons</taxon>
        <taxon>Gunneridae</taxon>
        <taxon>Pentapetalae</taxon>
        <taxon>rosids</taxon>
        <taxon>malvids</taxon>
        <taxon>Malvales</taxon>
        <taxon>Malvaceae</taxon>
        <taxon>Malvoideae</taxon>
        <taxon>Hibiscus</taxon>
    </lineage>
</organism>
<accession>A0ABR2B3R0</accession>
<dbReference type="Pfam" id="PF00319">
    <property type="entry name" value="SRF-TF"/>
    <property type="match status" value="1"/>
</dbReference>
<dbReference type="PROSITE" id="PS50066">
    <property type="entry name" value="MADS_BOX_2"/>
    <property type="match status" value="1"/>
</dbReference>
<dbReference type="SMART" id="SM00432">
    <property type="entry name" value="MADS"/>
    <property type="match status" value="1"/>
</dbReference>
<evidence type="ECO:0000313" key="8">
    <source>
        <dbReference type="EMBL" id="KAK8500862.1"/>
    </source>
</evidence>
<gene>
    <name evidence="8" type="ORF">V6N12_076216</name>
</gene>
<comment type="subcellular location">
    <subcellularLocation>
        <location evidence="1">Nucleus</location>
    </subcellularLocation>
</comment>
<dbReference type="Proteomes" id="UP001472677">
    <property type="component" value="Unassembled WGS sequence"/>
</dbReference>
<dbReference type="SUPFAM" id="SSF55455">
    <property type="entry name" value="SRF-like"/>
    <property type="match status" value="1"/>
</dbReference>
<keyword evidence="3" id="KW-0238">DNA-binding</keyword>
<dbReference type="InterPro" id="IPR036879">
    <property type="entry name" value="TF_MADSbox_sf"/>
</dbReference>
<feature type="domain" description="MADS-box" evidence="7">
    <location>
        <begin position="1"/>
        <end position="47"/>
    </location>
</feature>
<keyword evidence="9" id="KW-1185">Reference proteome</keyword>
<comment type="caution">
    <text evidence="8">The sequence shown here is derived from an EMBL/GenBank/DDBJ whole genome shotgun (WGS) entry which is preliminary data.</text>
</comment>
<proteinExistence type="predicted"/>
<keyword evidence="2" id="KW-0805">Transcription regulation</keyword>
<evidence type="ECO:0000256" key="5">
    <source>
        <dbReference type="ARBA" id="ARBA00023242"/>
    </source>
</evidence>
<evidence type="ECO:0000259" key="7">
    <source>
        <dbReference type="PROSITE" id="PS50066"/>
    </source>
</evidence>
<keyword evidence="6" id="KW-0175">Coiled coil</keyword>
<evidence type="ECO:0000313" key="9">
    <source>
        <dbReference type="Proteomes" id="UP001472677"/>
    </source>
</evidence>
<evidence type="ECO:0000256" key="1">
    <source>
        <dbReference type="ARBA" id="ARBA00004123"/>
    </source>
</evidence>
<keyword evidence="5" id="KW-0539">Nucleus</keyword>
<feature type="coiled-coil region" evidence="6">
    <location>
        <begin position="84"/>
        <end position="118"/>
    </location>
</feature>